<dbReference type="EMBL" id="PPPD01000001">
    <property type="protein sequence ID" value="PNY81857.1"/>
    <property type="molecule type" value="Genomic_DNA"/>
</dbReference>
<feature type="transmembrane region" description="Helical" evidence="1">
    <location>
        <begin position="174"/>
        <end position="199"/>
    </location>
</feature>
<keyword evidence="3" id="KW-1185">Reference proteome</keyword>
<evidence type="ECO:0000313" key="2">
    <source>
        <dbReference type="EMBL" id="PNY81857.1"/>
    </source>
</evidence>
<keyword evidence="1" id="KW-0812">Transmembrane</keyword>
<feature type="transmembrane region" description="Helical" evidence="1">
    <location>
        <begin position="77"/>
        <end position="96"/>
    </location>
</feature>
<feature type="transmembrane region" description="Helical" evidence="1">
    <location>
        <begin position="108"/>
        <end position="126"/>
    </location>
</feature>
<organism evidence="2 3">
    <name type="scientific">Deinococcus koreensis</name>
    <dbReference type="NCBI Taxonomy" id="2054903"/>
    <lineage>
        <taxon>Bacteria</taxon>
        <taxon>Thermotogati</taxon>
        <taxon>Deinococcota</taxon>
        <taxon>Deinococci</taxon>
        <taxon>Deinococcales</taxon>
        <taxon>Deinococcaceae</taxon>
        <taxon>Deinococcus</taxon>
    </lineage>
</organism>
<proteinExistence type="predicted"/>
<evidence type="ECO:0000256" key="1">
    <source>
        <dbReference type="SAM" id="Phobius"/>
    </source>
</evidence>
<feature type="transmembrane region" description="Helical" evidence="1">
    <location>
        <begin position="219"/>
        <end position="236"/>
    </location>
</feature>
<protein>
    <submittedName>
        <fullName evidence="2">Uncharacterized protein</fullName>
    </submittedName>
</protein>
<dbReference type="Proteomes" id="UP000236379">
    <property type="component" value="Unassembled WGS sequence"/>
</dbReference>
<feature type="transmembrane region" description="Helical" evidence="1">
    <location>
        <begin position="28"/>
        <end position="50"/>
    </location>
</feature>
<accession>A0A2K3UZ85</accession>
<keyword evidence="1" id="KW-1133">Transmembrane helix</keyword>
<dbReference type="AlphaFoldDB" id="A0A2K3UZ85"/>
<keyword evidence="1" id="KW-0472">Membrane</keyword>
<sequence>MEADDLAPGLTSQPGHSEFVWPVRGSRVVASLLALTAAFLALSVLGQLLLRLQPDSAPLQSVMRATNVDIEGNLPSLFNALLLLAPALLLGLIARATAPARRVMRRGWGLLSLVFLYLSADEYLHLHELLMAPVRTALHVDGFLHYAWVVPYAALCAALLALLVPFLRRLPRRTLLAFVKAGALYLTGVMGLELVSGRLDVDLGVQNALVLPLTTLEEGLEMVGLSLFIGALLSYLRDDLPGVRLGVHFSPPVPGPADDRSA</sequence>
<gene>
    <name evidence="2" type="ORF">CVO96_11150</name>
</gene>
<reference evidence="2 3" key="1">
    <citation type="submission" date="2018-01" db="EMBL/GenBank/DDBJ databases">
        <title>Deinococcus koreensis sp. nov., a radiation-resistant bacterium isolated from river water.</title>
        <authorList>
            <person name="Choi A."/>
        </authorList>
    </citation>
    <scope>NUCLEOTIDE SEQUENCE [LARGE SCALE GENOMIC DNA]</scope>
    <source>
        <strain evidence="2 3">SJW1-2</strain>
    </source>
</reference>
<comment type="caution">
    <text evidence="2">The sequence shown here is derived from an EMBL/GenBank/DDBJ whole genome shotgun (WGS) entry which is preliminary data.</text>
</comment>
<evidence type="ECO:0000313" key="3">
    <source>
        <dbReference type="Proteomes" id="UP000236379"/>
    </source>
</evidence>
<name>A0A2K3UZ85_9DEIO</name>
<feature type="transmembrane region" description="Helical" evidence="1">
    <location>
        <begin position="146"/>
        <end position="167"/>
    </location>
</feature>